<dbReference type="SUPFAM" id="SSF56672">
    <property type="entry name" value="DNA/RNA polymerases"/>
    <property type="match status" value="1"/>
</dbReference>
<sequence length="426" mass="48766">MNKKLFALIDCNNFFASCERVFNPDLVGKPIAILSNNDGCIIARSAETKKLGIPMGAPFHKWKDLIEQHNVKVFSANFHLYGDLSNRVMNILKDFAPDVQVYSIDEAFLDITDLKIDDYKKFADKIKKRIMKWTGVPVSVGIAPTKTLAKIATEEAKQFEENQGTFVFNNEKEIDDVLKHLPVYEVWGIGYNLTTFLNSNGIYTAYDLKNADDSWLRAKTSVTVQRTQFELKSIHCIEGVENKDTKKHIISSRSFSHKVTDLKELKESVASYIGRASEKLRNQNSICSYVGVTLKTDKHNTQQAYYRNSYYMLLETPTDYLPDLINLADKCLEHIFVKGLRYKKSLVELGGILPKESQKINMFKQDYKFDKNSLVMSVFDKINKSWGSNTIKTGSMGTDQKWKAKSNLMSPRYTSNWDELKIIKTD</sequence>
<dbReference type="InterPro" id="IPR001126">
    <property type="entry name" value="UmuC"/>
</dbReference>
<dbReference type="Proteomes" id="UP000775877">
    <property type="component" value="Unassembled WGS sequence"/>
</dbReference>
<evidence type="ECO:0000256" key="1">
    <source>
        <dbReference type="ARBA" id="ARBA00010945"/>
    </source>
</evidence>
<evidence type="ECO:0000313" key="8">
    <source>
        <dbReference type="Proteomes" id="UP000775877"/>
    </source>
</evidence>
<reference evidence="7" key="1">
    <citation type="submission" date="2020-04" db="EMBL/GenBank/DDBJ databases">
        <authorList>
            <person name="Zhang T."/>
        </authorList>
    </citation>
    <scope>NUCLEOTIDE SEQUENCE</scope>
    <source>
        <strain evidence="7">HKST-UBA13</strain>
    </source>
</reference>
<dbReference type="GO" id="GO:0005829">
    <property type="term" value="C:cytosol"/>
    <property type="evidence" value="ECO:0007669"/>
    <property type="project" value="TreeGrafter"/>
</dbReference>
<dbReference type="EMBL" id="JAGQLJ010000045">
    <property type="protein sequence ID" value="MCA9381077.1"/>
    <property type="molecule type" value="Genomic_DNA"/>
</dbReference>
<dbReference type="Pfam" id="PF13438">
    <property type="entry name" value="DUF4113"/>
    <property type="match status" value="1"/>
</dbReference>
<evidence type="ECO:0000256" key="5">
    <source>
        <dbReference type="ARBA" id="ARBA00023236"/>
    </source>
</evidence>
<dbReference type="AlphaFoldDB" id="A0A955L0I8"/>
<dbReference type="GO" id="GO:0003684">
    <property type="term" value="F:damaged DNA binding"/>
    <property type="evidence" value="ECO:0007669"/>
    <property type="project" value="InterPro"/>
</dbReference>
<dbReference type="PANTHER" id="PTHR11076:SF34">
    <property type="entry name" value="PROTEIN UMUC"/>
    <property type="match status" value="1"/>
</dbReference>
<dbReference type="InterPro" id="IPR050116">
    <property type="entry name" value="DNA_polymerase-Y"/>
</dbReference>
<evidence type="ECO:0000256" key="4">
    <source>
        <dbReference type="ARBA" id="ARBA00023204"/>
    </source>
</evidence>
<organism evidence="7 8">
    <name type="scientific">Candidatus Dojkabacteria bacterium</name>
    <dbReference type="NCBI Taxonomy" id="2099670"/>
    <lineage>
        <taxon>Bacteria</taxon>
        <taxon>Candidatus Dojkabacteria</taxon>
    </lineage>
</organism>
<dbReference type="Pfam" id="PF11799">
    <property type="entry name" value="IMS_C"/>
    <property type="match status" value="1"/>
</dbReference>
<evidence type="ECO:0000259" key="6">
    <source>
        <dbReference type="PROSITE" id="PS50173"/>
    </source>
</evidence>
<evidence type="ECO:0000256" key="2">
    <source>
        <dbReference type="ARBA" id="ARBA00022763"/>
    </source>
</evidence>
<keyword evidence="3" id="KW-0741">SOS mutagenesis</keyword>
<accession>A0A955L0I8</accession>
<dbReference type="InterPro" id="IPR043502">
    <property type="entry name" value="DNA/RNA_pol_sf"/>
</dbReference>
<dbReference type="CDD" id="cd01700">
    <property type="entry name" value="PolY_Pol_V_umuC"/>
    <property type="match status" value="1"/>
</dbReference>
<name>A0A955L0I8_9BACT</name>
<dbReference type="PROSITE" id="PS50173">
    <property type="entry name" value="UMUC"/>
    <property type="match status" value="1"/>
</dbReference>
<evidence type="ECO:0000256" key="3">
    <source>
        <dbReference type="ARBA" id="ARBA00023199"/>
    </source>
</evidence>
<reference evidence="7" key="2">
    <citation type="journal article" date="2021" name="Microbiome">
        <title>Successional dynamics and alternative stable states in a saline activated sludge microbial community over 9 years.</title>
        <authorList>
            <person name="Wang Y."/>
            <person name="Ye J."/>
            <person name="Ju F."/>
            <person name="Liu L."/>
            <person name="Boyd J.A."/>
            <person name="Deng Y."/>
            <person name="Parks D.H."/>
            <person name="Jiang X."/>
            <person name="Yin X."/>
            <person name="Woodcroft B.J."/>
            <person name="Tyson G.W."/>
            <person name="Hugenholtz P."/>
            <person name="Polz M.F."/>
            <person name="Zhang T."/>
        </authorList>
    </citation>
    <scope>NUCLEOTIDE SEQUENCE</scope>
    <source>
        <strain evidence="7">HKST-UBA13</strain>
    </source>
</reference>
<keyword evidence="4" id="KW-0234">DNA repair</keyword>
<protein>
    <submittedName>
        <fullName evidence="7">Y-family DNA polymerase</fullName>
    </submittedName>
</protein>
<dbReference type="GO" id="GO:0042276">
    <property type="term" value="P:error-prone translesion synthesis"/>
    <property type="evidence" value="ECO:0007669"/>
    <property type="project" value="TreeGrafter"/>
</dbReference>
<proteinExistence type="inferred from homology"/>
<comment type="caution">
    <text evidence="7">The sequence shown here is derived from an EMBL/GenBank/DDBJ whole genome shotgun (WGS) entry which is preliminary data.</text>
</comment>
<dbReference type="InterPro" id="IPR043128">
    <property type="entry name" value="Rev_trsase/Diguanyl_cyclase"/>
</dbReference>
<gene>
    <name evidence="7" type="ORF">KC678_02335</name>
</gene>
<dbReference type="GO" id="GO:0006281">
    <property type="term" value="P:DNA repair"/>
    <property type="evidence" value="ECO:0007669"/>
    <property type="project" value="UniProtKB-KW"/>
</dbReference>
<feature type="domain" description="UmuC" evidence="6">
    <location>
        <begin position="6"/>
        <end position="190"/>
    </location>
</feature>
<dbReference type="PANTHER" id="PTHR11076">
    <property type="entry name" value="DNA REPAIR POLYMERASE UMUC / TRANSFERASE FAMILY MEMBER"/>
    <property type="match status" value="1"/>
</dbReference>
<dbReference type="InterPro" id="IPR025188">
    <property type="entry name" value="DUF4113"/>
</dbReference>
<evidence type="ECO:0000313" key="7">
    <source>
        <dbReference type="EMBL" id="MCA9381077.1"/>
    </source>
</evidence>
<dbReference type="Pfam" id="PF00817">
    <property type="entry name" value="IMS"/>
    <property type="match status" value="1"/>
</dbReference>
<dbReference type="Gene3D" id="3.40.1170.60">
    <property type="match status" value="1"/>
</dbReference>
<dbReference type="InterPro" id="IPR017961">
    <property type="entry name" value="DNA_pol_Y-fam_little_finger"/>
</dbReference>
<comment type="similarity">
    <text evidence="1">Belongs to the DNA polymerase type-Y family.</text>
</comment>
<dbReference type="Gene3D" id="3.30.70.270">
    <property type="match status" value="1"/>
</dbReference>
<dbReference type="GO" id="GO:0009432">
    <property type="term" value="P:SOS response"/>
    <property type="evidence" value="ECO:0007669"/>
    <property type="project" value="UniProtKB-KW"/>
</dbReference>
<dbReference type="GO" id="GO:0003887">
    <property type="term" value="F:DNA-directed DNA polymerase activity"/>
    <property type="evidence" value="ECO:0007669"/>
    <property type="project" value="TreeGrafter"/>
</dbReference>
<dbReference type="Gene3D" id="1.10.150.20">
    <property type="entry name" value="5' to 3' exonuclease, C-terminal subdomain"/>
    <property type="match status" value="1"/>
</dbReference>
<keyword evidence="2" id="KW-0227">DNA damage</keyword>
<keyword evidence="5" id="KW-0742">SOS response</keyword>